<comment type="subcellular location">
    <subcellularLocation>
        <location evidence="1">Cell envelope</location>
    </subcellularLocation>
</comment>
<evidence type="ECO:0000256" key="4">
    <source>
        <dbReference type="ARBA" id="ARBA00023157"/>
    </source>
</evidence>
<dbReference type="GO" id="GO:0030288">
    <property type="term" value="C:outer membrane-bounded periplasmic space"/>
    <property type="evidence" value="ECO:0007669"/>
    <property type="project" value="InterPro"/>
</dbReference>
<evidence type="ECO:0000256" key="2">
    <source>
        <dbReference type="ARBA" id="ARBA00007758"/>
    </source>
</evidence>
<dbReference type="GO" id="GO:0015036">
    <property type="term" value="F:disulfide oxidoreductase activity"/>
    <property type="evidence" value="ECO:0007669"/>
    <property type="project" value="InterPro"/>
</dbReference>
<accession>A0A9X2RHY5</accession>
<dbReference type="PANTHER" id="PTHR42852">
    <property type="entry name" value="THIOL:DISULFIDE INTERCHANGE PROTEIN DSBE"/>
    <property type="match status" value="1"/>
</dbReference>
<keyword evidence="3" id="KW-0201">Cytochrome c-type biogenesis</keyword>
<reference evidence="7" key="1">
    <citation type="submission" date="2022-07" db="EMBL/GenBank/DDBJ databases">
        <title>Parvularcula maris sp. nov., an algicidal bacterium isolated from seawater.</title>
        <authorList>
            <person name="Li F."/>
        </authorList>
    </citation>
    <scope>NUCLEOTIDE SEQUENCE</scope>
    <source>
        <strain evidence="7">BGMRC 0090</strain>
    </source>
</reference>
<feature type="domain" description="Thioredoxin" evidence="6">
    <location>
        <begin position="34"/>
        <end position="171"/>
    </location>
</feature>
<protein>
    <submittedName>
        <fullName evidence="7">DsbE family thiol:disulfide interchange protein</fullName>
    </submittedName>
</protein>
<name>A0A9X2RHY5_9PROT</name>
<evidence type="ECO:0000259" key="6">
    <source>
        <dbReference type="PROSITE" id="PS51352"/>
    </source>
</evidence>
<evidence type="ECO:0000313" key="8">
    <source>
        <dbReference type="Proteomes" id="UP001142610"/>
    </source>
</evidence>
<comment type="caution">
    <text evidence="7">The sequence shown here is derived from an EMBL/GenBank/DDBJ whole genome shotgun (WGS) entry which is preliminary data.</text>
</comment>
<dbReference type="InterPro" id="IPR013740">
    <property type="entry name" value="Redoxin"/>
</dbReference>
<dbReference type="Gene3D" id="3.40.30.10">
    <property type="entry name" value="Glutaredoxin"/>
    <property type="match status" value="1"/>
</dbReference>
<dbReference type="Pfam" id="PF08534">
    <property type="entry name" value="Redoxin"/>
    <property type="match status" value="1"/>
</dbReference>
<proteinExistence type="inferred from homology"/>
<dbReference type="SUPFAM" id="SSF52833">
    <property type="entry name" value="Thioredoxin-like"/>
    <property type="match status" value="1"/>
</dbReference>
<keyword evidence="4" id="KW-1015">Disulfide bond</keyword>
<dbReference type="InterPro" id="IPR004799">
    <property type="entry name" value="Periplasmic_diS_OxRdtase_DsbE"/>
</dbReference>
<evidence type="ECO:0000313" key="7">
    <source>
        <dbReference type="EMBL" id="MCQ8184396.1"/>
    </source>
</evidence>
<dbReference type="InterPro" id="IPR036249">
    <property type="entry name" value="Thioredoxin-like_sf"/>
</dbReference>
<dbReference type="InterPro" id="IPR013766">
    <property type="entry name" value="Thioredoxin_domain"/>
</dbReference>
<dbReference type="PROSITE" id="PS51352">
    <property type="entry name" value="THIOREDOXIN_2"/>
    <property type="match status" value="1"/>
</dbReference>
<gene>
    <name evidence="7" type="ORF">NOG11_03260</name>
</gene>
<evidence type="ECO:0000256" key="5">
    <source>
        <dbReference type="ARBA" id="ARBA00023284"/>
    </source>
</evidence>
<organism evidence="7 8">
    <name type="scientific">Parvularcula maris</name>
    <dbReference type="NCBI Taxonomy" id="2965077"/>
    <lineage>
        <taxon>Bacteria</taxon>
        <taxon>Pseudomonadati</taxon>
        <taxon>Pseudomonadota</taxon>
        <taxon>Alphaproteobacteria</taxon>
        <taxon>Parvularculales</taxon>
        <taxon>Parvularculaceae</taxon>
        <taxon>Parvularcula</taxon>
    </lineage>
</organism>
<dbReference type="GO" id="GO:0017004">
    <property type="term" value="P:cytochrome complex assembly"/>
    <property type="evidence" value="ECO:0007669"/>
    <property type="project" value="UniProtKB-KW"/>
</dbReference>
<dbReference type="PANTHER" id="PTHR42852:SF6">
    <property type="entry name" value="THIOL:DISULFIDE INTERCHANGE PROTEIN DSBE"/>
    <property type="match status" value="1"/>
</dbReference>
<comment type="similarity">
    <text evidence="2">Belongs to the thioredoxin family. DsbE subfamily.</text>
</comment>
<dbReference type="RefSeq" id="WP_256618198.1">
    <property type="nucleotide sequence ID" value="NZ_JANIBC010000001.1"/>
</dbReference>
<keyword evidence="8" id="KW-1185">Reference proteome</keyword>
<dbReference type="NCBIfam" id="TIGR00385">
    <property type="entry name" value="dsbE"/>
    <property type="match status" value="1"/>
</dbReference>
<dbReference type="EMBL" id="JANIBC010000001">
    <property type="protein sequence ID" value="MCQ8184396.1"/>
    <property type="molecule type" value="Genomic_DNA"/>
</dbReference>
<evidence type="ECO:0000256" key="3">
    <source>
        <dbReference type="ARBA" id="ARBA00022748"/>
    </source>
</evidence>
<dbReference type="InterPro" id="IPR050553">
    <property type="entry name" value="Thioredoxin_ResA/DsbE_sf"/>
</dbReference>
<evidence type="ECO:0000256" key="1">
    <source>
        <dbReference type="ARBA" id="ARBA00004196"/>
    </source>
</evidence>
<dbReference type="AlphaFoldDB" id="A0A9X2RHY5"/>
<keyword evidence="5" id="KW-0676">Redox-active center</keyword>
<sequence>MRKQFLVFPLLVLGIVGVYAFRGLSIDGSSAPSVLIGQEAPAIELGAVPGYPGPFGQEAFGGEVTLVNIWGSWCIYCLYEHPVLLEMQSEGVLIYGIAWNDAPDDAAAWLERHGSPFAAVGLDPEGYAVAQFGVTGAPETFVIDKEGVVRFRYVGPISERDWRRVIKPLIADLENESASS</sequence>
<dbReference type="Proteomes" id="UP001142610">
    <property type="component" value="Unassembled WGS sequence"/>
</dbReference>